<evidence type="ECO:0000256" key="2">
    <source>
        <dbReference type="ARBA" id="ARBA00005967"/>
    </source>
</evidence>
<feature type="domain" description="Phosphatidic acid phosphatase type 2/haloperoxidase" evidence="20">
    <location>
        <begin position="128"/>
        <end position="228"/>
    </location>
</feature>
<dbReference type="GO" id="GO:0005886">
    <property type="term" value="C:plasma membrane"/>
    <property type="evidence" value="ECO:0007669"/>
    <property type="project" value="UniProtKB-SubCell"/>
</dbReference>
<dbReference type="PROSITE" id="PS01069">
    <property type="entry name" value="DAGK_PROKAR"/>
    <property type="match status" value="1"/>
</dbReference>
<dbReference type="OrthoDB" id="5460798at2"/>
<evidence type="ECO:0000256" key="3">
    <source>
        <dbReference type="ARBA" id="ARBA00022475"/>
    </source>
</evidence>
<dbReference type="SUPFAM" id="SSF48317">
    <property type="entry name" value="Acid phosphatase/Vanadium-dependent haloperoxidase"/>
    <property type="match status" value="1"/>
</dbReference>
<keyword evidence="7 17" id="KW-0547">Nucleotide-binding</keyword>
<evidence type="ECO:0000256" key="8">
    <source>
        <dbReference type="ARBA" id="ARBA00022777"/>
    </source>
</evidence>
<feature type="binding site" evidence="18">
    <location>
        <position position="72"/>
    </location>
    <ligand>
        <name>a divalent metal cation</name>
        <dbReference type="ChEBI" id="CHEBI:60240"/>
    </ligand>
</feature>
<evidence type="ECO:0000256" key="19">
    <source>
        <dbReference type="SAM" id="Phobius"/>
    </source>
</evidence>
<dbReference type="Pfam" id="PF01219">
    <property type="entry name" value="DAGK_prokar"/>
    <property type="match status" value="1"/>
</dbReference>
<dbReference type="GO" id="GO:0008654">
    <property type="term" value="P:phospholipid biosynthetic process"/>
    <property type="evidence" value="ECO:0007669"/>
    <property type="project" value="UniProtKB-KW"/>
</dbReference>
<dbReference type="InterPro" id="IPR000829">
    <property type="entry name" value="DAGK"/>
</dbReference>
<dbReference type="GO" id="GO:0016301">
    <property type="term" value="F:kinase activity"/>
    <property type="evidence" value="ECO:0007669"/>
    <property type="project" value="UniProtKB-KW"/>
</dbReference>
<feature type="transmembrane region" description="Helical" evidence="19">
    <location>
        <begin position="210"/>
        <end position="231"/>
    </location>
</feature>
<comment type="similarity">
    <text evidence="2">Belongs to the bacterial diacylglycerol kinase family.</text>
</comment>
<gene>
    <name evidence="21" type="ORF">A7E78_05025</name>
</gene>
<keyword evidence="22" id="KW-1185">Reference proteome</keyword>
<keyword evidence="6 19" id="KW-0812">Transmembrane</keyword>
<protein>
    <submittedName>
        <fullName evidence="21">Diacylglycerol kinase</fullName>
    </submittedName>
</protein>
<proteinExistence type="inferred from homology"/>
<evidence type="ECO:0000256" key="13">
    <source>
        <dbReference type="ARBA" id="ARBA00023209"/>
    </source>
</evidence>
<keyword evidence="9 17" id="KW-0067">ATP-binding</keyword>
<feature type="binding site" evidence="17">
    <location>
        <begin position="90"/>
        <end position="91"/>
    </location>
    <ligand>
        <name>ATP</name>
        <dbReference type="ChEBI" id="CHEBI:30616"/>
    </ligand>
</feature>
<evidence type="ECO:0000256" key="5">
    <source>
        <dbReference type="ARBA" id="ARBA00022679"/>
    </source>
</evidence>
<feature type="binding site" evidence="17">
    <location>
        <position position="72"/>
    </location>
    <ligand>
        <name>ATP</name>
        <dbReference type="ChEBI" id="CHEBI:30616"/>
    </ligand>
</feature>
<feature type="transmembrane region" description="Helical" evidence="19">
    <location>
        <begin position="51"/>
        <end position="71"/>
    </location>
</feature>
<evidence type="ECO:0000256" key="1">
    <source>
        <dbReference type="ARBA" id="ARBA00004651"/>
    </source>
</evidence>
<evidence type="ECO:0000256" key="14">
    <source>
        <dbReference type="ARBA" id="ARBA00023264"/>
    </source>
</evidence>
<dbReference type="Proteomes" id="UP000182517">
    <property type="component" value="Chromosome"/>
</dbReference>
<feature type="transmembrane region" description="Helical" evidence="19">
    <location>
        <begin position="27"/>
        <end position="45"/>
    </location>
</feature>
<keyword evidence="18" id="KW-0479">Metal-binding</keyword>
<dbReference type="GO" id="GO:0005524">
    <property type="term" value="F:ATP binding"/>
    <property type="evidence" value="ECO:0007669"/>
    <property type="project" value="UniProtKB-KW"/>
</dbReference>
<keyword evidence="11" id="KW-0443">Lipid metabolism</keyword>
<keyword evidence="13" id="KW-0594">Phospholipid biosynthesis</keyword>
<keyword evidence="12 19" id="KW-0472">Membrane</keyword>
<keyword evidence="4" id="KW-0444">Lipid biosynthesis</keyword>
<evidence type="ECO:0000256" key="12">
    <source>
        <dbReference type="ARBA" id="ARBA00023136"/>
    </source>
</evidence>
<evidence type="ECO:0000256" key="17">
    <source>
        <dbReference type="PIRSR" id="PIRSR600829-3"/>
    </source>
</evidence>
<dbReference type="Gene3D" id="1.20.144.10">
    <property type="entry name" value="Phosphatidic acid phosphatase type 2/haloperoxidase"/>
    <property type="match status" value="1"/>
</dbReference>
<feature type="transmembrane region" description="Helical" evidence="19">
    <location>
        <begin position="132"/>
        <end position="149"/>
    </location>
</feature>
<evidence type="ECO:0000256" key="16">
    <source>
        <dbReference type="PIRSR" id="PIRSR600829-2"/>
    </source>
</evidence>
<organism evidence="21 22">
    <name type="scientific">Syntrophotalea acetylenivorans</name>
    <dbReference type="NCBI Taxonomy" id="1842532"/>
    <lineage>
        <taxon>Bacteria</taxon>
        <taxon>Pseudomonadati</taxon>
        <taxon>Thermodesulfobacteriota</taxon>
        <taxon>Desulfuromonadia</taxon>
        <taxon>Desulfuromonadales</taxon>
        <taxon>Syntrophotaleaceae</taxon>
        <taxon>Syntrophotalea</taxon>
    </lineage>
</organism>
<dbReference type="KEGG" id="pef:A7E78_05025"/>
<dbReference type="Pfam" id="PF01569">
    <property type="entry name" value="PAP2"/>
    <property type="match status" value="1"/>
</dbReference>
<dbReference type="PANTHER" id="PTHR34299">
    <property type="entry name" value="DIACYLGLYCEROL KINASE"/>
    <property type="match status" value="1"/>
</dbReference>
<evidence type="ECO:0000256" key="10">
    <source>
        <dbReference type="ARBA" id="ARBA00022989"/>
    </source>
</evidence>
<dbReference type="InterPro" id="IPR033717">
    <property type="entry name" value="UDPK"/>
</dbReference>
<feature type="transmembrane region" description="Helical" evidence="19">
    <location>
        <begin position="92"/>
        <end position="112"/>
    </location>
</feature>
<keyword evidence="18" id="KW-0460">Magnesium</keyword>
<evidence type="ECO:0000256" key="11">
    <source>
        <dbReference type="ARBA" id="ARBA00023098"/>
    </source>
</evidence>
<dbReference type="SMART" id="SM00014">
    <property type="entry name" value="acidPPc"/>
    <property type="match status" value="1"/>
</dbReference>
<evidence type="ECO:0000313" key="21">
    <source>
        <dbReference type="EMBL" id="APG27257.1"/>
    </source>
</evidence>
<dbReference type="EMBL" id="CP015519">
    <property type="protein sequence ID" value="APG27257.1"/>
    <property type="molecule type" value="Genomic_DNA"/>
</dbReference>
<evidence type="ECO:0000256" key="18">
    <source>
        <dbReference type="PIRSR" id="PIRSR600829-4"/>
    </source>
</evidence>
<dbReference type="PANTHER" id="PTHR34299:SF1">
    <property type="entry name" value="DIACYLGLYCEROL KINASE"/>
    <property type="match status" value="1"/>
</dbReference>
<feature type="active site" description="Proton acceptor" evidence="15">
    <location>
        <position position="65"/>
    </location>
</feature>
<keyword evidence="3" id="KW-1003">Cell membrane</keyword>
<dbReference type="Gene3D" id="1.10.287.3610">
    <property type="match status" value="1"/>
</dbReference>
<dbReference type="STRING" id="1842532.A7E78_05025"/>
<evidence type="ECO:0000313" key="22">
    <source>
        <dbReference type="Proteomes" id="UP000182517"/>
    </source>
</evidence>
<dbReference type="CDD" id="cd14265">
    <property type="entry name" value="UDPK_IM_like"/>
    <property type="match status" value="1"/>
</dbReference>
<evidence type="ECO:0000256" key="9">
    <source>
        <dbReference type="ARBA" id="ARBA00022840"/>
    </source>
</evidence>
<keyword evidence="5" id="KW-0808">Transferase</keyword>
<feature type="binding site" evidence="16">
    <location>
        <position position="65"/>
    </location>
    <ligand>
        <name>substrate</name>
    </ligand>
</feature>
<dbReference type="AlphaFoldDB" id="A0A1L3GMT7"/>
<evidence type="ECO:0000256" key="6">
    <source>
        <dbReference type="ARBA" id="ARBA00022692"/>
    </source>
</evidence>
<feature type="binding site" evidence="17">
    <location>
        <begin position="81"/>
        <end position="83"/>
    </location>
    <ligand>
        <name>ATP</name>
        <dbReference type="ChEBI" id="CHEBI:30616"/>
    </ligand>
</feature>
<dbReference type="InterPro" id="IPR036938">
    <property type="entry name" value="PAP2/HPO_sf"/>
</dbReference>
<comment type="cofactor">
    <cofactor evidence="18">
        <name>Mg(2+)</name>
        <dbReference type="ChEBI" id="CHEBI:18420"/>
    </cofactor>
    <text evidence="18">Mn(2+), Zn(2+), Cd(2+) and Co(2+) support activity to lesser extents.</text>
</comment>
<dbReference type="InterPro" id="IPR036945">
    <property type="entry name" value="DAGK_sf"/>
</dbReference>
<keyword evidence="8 21" id="KW-0418">Kinase</keyword>
<dbReference type="InterPro" id="IPR000326">
    <property type="entry name" value="PAP2/HPO"/>
</dbReference>
<comment type="subcellular location">
    <subcellularLocation>
        <location evidence="1">Cell membrane</location>
        <topology evidence="1">Multi-pass membrane protein</topology>
    </subcellularLocation>
</comment>
<evidence type="ECO:0000259" key="20">
    <source>
        <dbReference type="SMART" id="SM00014"/>
    </source>
</evidence>
<dbReference type="GO" id="GO:0046872">
    <property type="term" value="F:metal ion binding"/>
    <property type="evidence" value="ECO:0007669"/>
    <property type="project" value="UniProtKB-KW"/>
</dbReference>
<feature type="transmembrane region" description="Helical" evidence="19">
    <location>
        <begin position="170"/>
        <end position="198"/>
    </location>
</feature>
<evidence type="ECO:0000256" key="15">
    <source>
        <dbReference type="PIRSR" id="PIRSR600829-1"/>
    </source>
</evidence>
<dbReference type="RefSeq" id="WP_072283222.1">
    <property type="nucleotide sequence ID" value="NZ_CP015519.1"/>
</dbReference>
<accession>A0A1L3GMT7</accession>
<name>A0A1L3GMT7_9BACT</name>
<evidence type="ECO:0000256" key="4">
    <source>
        <dbReference type="ARBA" id="ARBA00022516"/>
    </source>
</evidence>
<keyword evidence="10 19" id="KW-1133">Transmembrane helix</keyword>
<sequence length="232" mass="24792">MKPTGLWASFNCAIEGILWTARTQRHLRYHLLVAVAVLVAALLFRVSSLEFILLVFGMVLVFFAELLNTAIEVVVDMISPEYHPMARRAKDVAAGAVLMACIGAAVMGYLALSNYFFPLEGEGVPLLARPPGNLAVVSVLVVTILVVLIKTRSPQGSPLHGGMPSGHAAFSFSVATSAIMSGAGYLLSLLVLAMAVMLSQSRVFLKIHSFIEVLVGALIGVVTTALLYLFFS</sequence>
<keyword evidence="14" id="KW-1208">Phospholipid metabolism</keyword>
<reference evidence="21 22" key="1">
    <citation type="journal article" date="2017" name="Genome Announc.">
        <title>Complete Genome Sequences of Two Acetylene-Fermenting Pelobacter acetylenicus Strains.</title>
        <authorList>
            <person name="Sutton J.M."/>
            <person name="Baesman S.M."/>
            <person name="Fierst J.L."/>
            <person name="Poret-Peterson A.T."/>
            <person name="Oremland R.S."/>
            <person name="Dunlap D.S."/>
            <person name="Akob D.M."/>
        </authorList>
    </citation>
    <scope>NUCLEOTIDE SEQUENCE [LARGE SCALE GENOMIC DNA]</scope>
    <source>
        <strain evidence="21 22">SFB93</strain>
    </source>
</reference>
<evidence type="ECO:0000256" key="7">
    <source>
        <dbReference type="ARBA" id="ARBA00022741"/>
    </source>
</evidence>